<protein>
    <submittedName>
        <fullName evidence="3">Uncharacterized protein</fullName>
    </submittedName>
</protein>
<proteinExistence type="predicted"/>
<sequence length="173" mass="18297">MAEFIQALDPSKLVLAETALAAVISPFASASYNLPIFLFGIYAQENTEAVLSLQVFTSLVGTSAILDIIWMIRNEQNWLIRLISILILVMKAPTFLAFAGALRARGAQFSGLGVRGGDLTGPTVWSMPGGFTSSRDGYQTVDEREPEASRNPGPPGPPSAPSAPAAPGGYQTV</sequence>
<accession>A0A4Y9ZAE2</accession>
<keyword evidence="4" id="KW-1185">Reference proteome</keyword>
<reference evidence="3 4" key="1">
    <citation type="submission" date="2019-02" db="EMBL/GenBank/DDBJ databases">
        <title>Genome sequencing of the rare red list fungi Dentipellis fragilis.</title>
        <authorList>
            <person name="Buettner E."/>
            <person name="Kellner H."/>
        </authorList>
    </citation>
    <scope>NUCLEOTIDE SEQUENCE [LARGE SCALE GENOMIC DNA]</scope>
    <source>
        <strain evidence="3 4">DSM 105465</strain>
    </source>
</reference>
<keyword evidence="2" id="KW-0472">Membrane</keyword>
<feature type="region of interest" description="Disordered" evidence="1">
    <location>
        <begin position="125"/>
        <end position="173"/>
    </location>
</feature>
<comment type="caution">
    <text evidence="3">The sequence shown here is derived from an EMBL/GenBank/DDBJ whole genome shotgun (WGS) entry which is preliminary data.</text>
</comment>
<keyword evidence="2" id="KW-1133">Transmembrane helix</keyword>
<evidence type="ECO:0000313" key="4">
    <source>
        <dbReference type="Proteomes" id="UP000298327"/>
    </source>
</evidence>
<dbReference type="OrthoDB" id="2500246at2759"/>
<dbReference type="EMBL" id="SEOQ01000036">
    <property type="protein sequence ID" value="TFY71816.1"/>
    <property type="molecule type" value="Genomic_DNA"/>
</dbReference>
<keyword evidence="2" id="KW-0812">Transmembrane</keyword>
<dbReference type="Proteomes" id="UP000298327">
    <property type="component" value="Unassembled WGS sequence"/>
</dbReference>
<evidence type="ECO:0000256" key="1">
    <source>
        <dbReference type="SAM" id="MobiDB-lite"/>
    </source>
</evidence>
<feature type="transmembrane region" description="Helical" evidence="2">
    <location>
        <begin position="78"/>
        <end position="102"/>
    </location>
</feature>
<evidence type="ECO:0000313" key="3">
    <source>
        <dbReference type="EMBL" id="TFY71816.1"/>
    </source>
</evidence>
<feature type="compositionally biased region" description="Pro residues" evidence="1">
    <location>
        <begin position="152"/>
        <end position="161"/>
    </location>
</feature>
<feature type="transmembrane region" description="Helical" evidence="2">
    <location>
        <begin position="50"/>
        <end position="72"/>
    </location>
</feature>
<feature type="compositionally biased region" description="Low complexity" evidence="1">
    <location>
        <begin position="162"/>
        <end position="173"/>
    </location>
</feature>
<dbReference type="AlphaFoldDB" id="A0A4Y9ZAE2"/>
<evidence type="ECO:0000256" key="2">
    <source>
        <dbReference type="SAM" id="Phobius"/>
    </source>
</evidence>
<organism evidence="3 4">
    <name type="scientific">Dentipellis fragilis</name>
    <dbReference type="NCBI Taxonomy" id="205917"/>
    <lineage>
        <taxon>Eukaryota</taxon>
        <taxon>Fungi</taxon>
        <taxon>Dikarya</taxon>
        <taxon>Basidiomycota</taxon>
        <taxon>Agaricomycotina</taxon>
        <taxon>Agaricomycetes</taxon>
        <taxon>Russulales</taxon>
        <taxon>Hericiaceae</taxon>
        <taxon>Dentipellis</taxon>
    </lineage>
</organism>
<name>A0A4Y9ZAE2_9AGAM</name>
<feature type="transmembrane region" description="Helical" evidence="2">
    <location>
        <begin position="20"/>
        <end position="43"/>
    </location>
</feature>
<gene>
    <name evidence="3" type="ORF">EVG20_g1210</name>
</gene>